<dbReference type="RefSeq" id="WP_006872506.1">
    <property type="nucleotide sequence ID" value="NZ_JH413847.1"/>
</dbReference>
<proteinExistence type="predicted"/>
<accession>G9ETK2</accession>
<evidence type="ECO:0000256" key="1">
    <source>
        <dbReference type="SAM" id="Phobius"/>
    </source>
</evidence>
<organism evidence="2 3">
    <name type="scientific">Legionella drancourtii LLAP12</name>
    <dbReference type="NCBI Taxonomy" id="658187"/>
    <lineage>
        <taxon>Bacteria</taxon>
        <taxon>Pseudomonadati</taxon>
        <taxon>Pseudomonadota</taxon>
        <taxon>Gammaproteobacteria</taxon>
        <taxon>Legionellales</taxon>
        <taxon>Legionellaceae</taxon>
        <taxon>Legionella</taxon>
    </lineage>
</organism>
<dbReference type="eggNOG" id="ENOG5030T1F">
    <property type="taxonomic scope" value="Bacteria"/>
</dbReference>
<dbReference type="EMBL" id="JH413847">
    <property type="protein sequence ID" value="EHL29669.1"/>
    <property type="molecule type" value="Genomic_DNA"/>
</dbReference>
<dbReference type="AlphaFoldDB" id="G9ETK2"/>
<name>G9ETK2_9GAMM</name>
<keyword evidence="1" id="KW-0812">Transmembrane</keyword>
<protein>
    <submittedName>
        <fullName evidence="2">Uncharacterized protein</fullName>
    </submittedName>
</protein>
<keyword evidence="1" id="KW-0472">Membrane</keyword>
<feature type="transmembrane region" description="Helical" evidence="1">
    <location>
        <begin position="552"/>
        <end position="573"/>
    </location>
</feature>
<dbReference type="Proteomes" id="UP000002770">
    <property type="component" value="Unassembled WGS sequence"/>
</dbReference>
<gene>
    <name evidence="2" type="ORF">LDG_8634</name>
</gene>
<sequence length="592" mass="67497">MGKEKKYYTSYQAMPPNSRFWVHSELCYTEAELNFRAWVLKARANSGIHQDYLTNPSSWFIDDDQQAFINVYQNSWFFSNAYKTRHVLTRDDFFVQPVDSQRLQWPQLYDLMQKTGDYLLLRNKNLPAEHLNQPMNFILLDINHILKDISQNPNIGQTQEQLMHLTRYIRAIEKNTSPLIGSDRLFLANFRSMIDEEIHPQLTYLIESQLLKDRLGDLSKNIKQLSSERNRVLHFALSSNQVNPHPYDFTLGPLENIKAYPSLAAKKCTQSLTAAQVQLGPSLALSAEQLRACPDFELIAANEEVLENYAKAISDLNELAQFQQIVNQVIALLGQAGEVYTVYQFKEQLLLLLNQIDHFIDDSFKNIEAIINANTHAYHQAIHEKQNLSLLKKLFSSKKEKLNTFIRNQDILAQFPSTTADLAKTNHALKNDVNQIIVHLNKPAIKKTSFSALAQQAQELNSLMNSMHIWVKTQYTAKGLDAPKMPEMLSPPSQEPQFQQKAVAGVNNANTSLLSIPATPPVCITYHSTCKIQRQLCISNKLYEPPSSPLPVIYFMGFVTLVPIALIIYYLAFKLPAPIEQTSLGEKTSLIK</sequence>
<evidence type="ECO:0000313" key="3">
    <source>
        <dbReference type="Proteomes" id="UP000002770"/>
    </source>
</evidence>
<reference evidence="2 3" key="1">
    <citation type="journal article" date="2011" name="BMC Genomics">
        <title>Insight into cross-talk between intra-amoebal pathogens.</title>
        <authorList>
            <person name="Gimenez G."/>
            <person name="Bertelli C."/>
            <person name="Moliner C."/>
            <person name="Robert C."/>
            <person name="Raoult D."/>
            <person name="Fournier P.E."/>
            <person name="Greub G."/>
        </authorList>
    </citation>
    <scope>NUCLEOTIDE SEQUENCE [LARGE SCALE GENOMIC DNA]</scope>
    <source>
        <strain evidence="2 3">LLAP12</strain>
    </source>
</reference>
<dbReference type="HOGENOM" id="CLU_409810_0_0_6"/>
<dbReference type="STRING" id="658187.LDG_8634"/>
<keyword evidence="1" id="KW-1133">Transmembrane helix</keyword>
<keyword evidence="3" id="KW-1185">Reference proteome</keyword>
<evidence type="ECO:0000313" key="2">
    <source>
        <dbReference type="EMBL" id="EHL29669.1"/>
    </source>
</evidence>
<dbReference type="InParanoid" id="G9ETK2"/>